<evidence type="ECO:0000256" key="2">
    <source>
        <dbReference type="ARBA" id="ARBA00023315"/>
    </source>
</evidence>
<dbReference type="EC" id="2.3.1.-" evidence="5"/>
<dbReference type="Proteomes" id="UP001262835">
    <property type="component" value="Unassembled WGS sequence"/>
</dbReference>
<accession>A0ABU3GES4</accession>
<reference evidence="5 6" key="1">
    <citation type="submission" date="2023-08" db="EMBL/GenBank/DDBJ databases">
        <title>Microbacterium aquilitoris sp. nov. and Microbacterium gwkjibeachense sp. nov., isolated from beach.</title>
        <authorList>
            <person name="Lee S.D."/>
            <person name="Yang H."/>
            <person name="Kim I."/>
        </authorList>
    </citation>
    <scope>NUCLEOTIDE SEQUENCE [LARGE SCALE GENOMIC DNA]</scope>
    <source>
        <strain evidence="5 6">KSW-18</strain>
    </source>
</reference>
<dbReference type="InterPro" id="IPR051531">
    <property type="entry name" value="N-acetyltransferase"/>
</dbReference>
<dbReference type="Pfam" id="PF13302">
    <property type="entry name" value="Acetyltransf_3"/>
    <property type="match status" value="1"/>
</dbReference>
<keyword evidence="6" id="KW-1185">Reference proteome</keyword>
<comment type="caution">
    <text evidence="5">The sequence shown here is derived from an EMBL/GenBank/DDBJ whole genome shotgun (WGS) entry which is preliminary data.</text>
</comment>
<protein>
    <submittedName>
        <fullName evidence="5">GNAT family N-acetyltransferase</fullName>
        <ecNumber evidence="5">2.3.1.-</ecNumber>
    </submittedName>
</protein>
<organism evidence="5 6">
    <name type="scientific">Microbacterium aquilitoris</name>
    <dbReference type="NCBI Taxonomy" id="3067307"/>
    <lineage>
        <taxon>Bacteria</taxon>
        <taxon>Bacillati</taxon>
        <taxon>Actinomycetota</taxon>
        <taxon>Actinomycetes</taxon>
        <taxon>Micrococcales</taxon>
        <taxon>Microbacteriaceae</taxon>
        <taxon>Microbacterium</taxon>
    </lineage>
</organism>
<comment type="similarity">
    <text evidence="3">Belongs to the acetyltransferase family. RimJ subfamily.</text>
</comment>
<evidence type="ECO:0000256" key="3">
    <source>
        <dbReference type="ARBA" id="ARBA00038502"/>
    </source>
</evidence>
<name>A0ABU3GES4_9MICO</name>
<dbReference type="PANTHER" id="PTHR43792:SF8">
    <property type="entry name" value="[RIBOSOMAL PROTEIN US5]-ALANINE N-ACETYLTRANSFERASE"/>
    <property type="match status" value="1"/>
</dbReference>
<dbReference type="EMBL" id="JAUZVT010000001">
    <property type="protein sequence ID" value="MDT3329193.1"/>
    <property type="molecule type" value="Genomic_DNA"/>
</dbReference>
<gene>
    <name evidence="5" type="ORF">Q9S78_00790</name>
</gene>
<evidence type="ECO:0000313" key="6">
    <source>
        <dbReference type="Proteomes" id="UP001262835"/>
    </source>
</evidence>
<keyword evidence="2 5" id="KW-0012">Acyltransferase</keyword>
<dbReference type="InterPro" id="IPR000182">
    <property type="entry name" value="GNAT_dom"/>
</dbReference>
<dbReference type="GO" id="GO:0016746">
    <property type="term" value="F:acyltransferase activity"/>
    <property type="evidence" value="ECO:0007669"/>
    <property type="project" value="UniProtKB-KW"/>
</dbReference>
<keyword evidence="1 5" id="KW-0808">Transferase</keyword>
<evidence type="ECO:0000259" key="4">
    <source>
        <dbReference type="PROSITE" id="PS51186"/>
    </source>
</evidence>
<sequence length="179" mass="19468">MTPVALGHGVVLREVVGSDAAALAEAYRRNRERLAPWEPERAEHFFTDAGQESAIEAMLRDREAGTGVPFVLEAGERIVGRVNLSGIVRGPFQSANLGYWIDGELGGRGVMTAAVDAVARVAAEDLGLHRIQAATLLHNASSQSVLRRCGFTEIGVAPRYLRIAGRWQDHLLFQRILEG</sequence>
<dbReference type="InterPro" id="IPR016181">
    <property type="entry name" value="Acyl_CoA_acyltransferase"/>
</dbReference>
<dbReference type="Gene3D" id="3.40.630.30">
    <property type="match status" value="1"/>
</dbReference>
<feature type="domain" description="N-acetyltransferase" evidence="4">
    <location>
        <begin position="10"/>
        <end position="178"/>
    </location>
</feature>
<dbReference type="PROSITE" id="PS51186">
    <property type="entry name" value="GNAT"/>
    <property type="match status" value="1"/>
</dbReference>
<dbReference type="SUPFAM" id="SSF55729">
    <property type="entry name" value="Acyl-CoA N-acyltransferases (Nat)"/>
    <property type="match status" value="1"/>
</dbReference>
<dbReference type="PANTHER" id="PTHR43792">
    <property type="entry name" value="GNAT FAMILY, PUTATIVE (AFU_ORTHOLOGUE AFUA_3G00765)-RELATED-RELATED"/>
    <property type="match status" value="1"/>
</dbReference>
<dbReference type="RefSeq" id="WP_311868220.1">
    <property type="nucleotide sequence ID" value="NZ_JAUZVT010000001.1"/>
</dbReference>
<evidence type="ECO:0000313" key="5">
    <source>
        <dbReference type="EMBL" id="MDT3329193.1"/>
    </source>
</evidence>
<evidence type="ECO:0000256" key="1">
    <source>
        <dbReference type="ARBA" id="ARBA00022679"/>
    </source>
</evidence>
<proteinExistence type="inferred from homology"/>